<sequence>MGLNQNLLEIIDKIEKARISTDRHRIINLVVASKYANTEQIAELYKCGQRAFGENKIQSLQEKSKDLEDIPLEWHFFGTLQSNKINALLRLKPYLIHSLHSYDIALELNKRLARDNLSLRALLQVNSANESSKSGVLAYKAKDIYHKIQETCSNIKLCGLMSIGAHSDDTNVVKRSFETTYKIYEQLDAKILSMGMSNDFELAIKCGSNCLRIGSVLFA</sequence>
<dbReference type="Pfam" id="PF01168">
    <property type="entry name" value="Ala_racemase_N"/>
    <property type="match status" value="1"/>
</dbReference>
<dbReference type="CDD" id="cd00635">
    <property type="entry name" value="PLPDE_III_YBL036c_like"/>
    <property type="match status" value="1"/>
</dbReference>
<evidence type="ECO:0000256" key="2">
    <source>
        <dbReference type="HAMAP-Rule" id="MF_02087"/>
    </source>
</evidence>
<evidence type="ECO:0000259" key="4">
    <source>
        <dbReference type="Pfam" id="PF01168"/>
    </source>
</evidence>
<dbReference type="PANTHER" id="PTHR10146:SF14">
    <property type="entry name" value="PYRIDOXAL PHOSPHATE HOMEOSTASIS PROTEIN"/>
    <property type="match status" value="1"/>
</dbReference>
<dbReference type="InterPro" id="IPR029066">
    <property type="entry name" value="PLP-binding_barrel"/>
</dbReference>
<dbReference type="EMBL" id="JAQHXR010000008">
    <property type="protein sequence ID" value="MDA3969658.1"/>
    <property type="molecule type" value="Genomic_DNA"/>
</dbReference>
<dbReference type="InterPro" id="IPR001608">
    <property type="entry name" value="Ala_racemase_N"/>
</dbReference>
<evidence type="ECO:0000256" key="3">
    <source>
        <dbReference type="RuleBase" id="RU004514"/>
    </source>
</evidence>
<keyword evidence="6" id="KW-1185">Reference proteome</keyword>
<dbReference type="RefSeq" id="WP_271022019.1">
    <property type="nucleotide sequence ID" value="NZ_JAQHXR010000008.1"/>
</dbReference>
<feature type="modified residue" description="N6-(pyridoxal phosphate)lysine" evidence="2">
    <location>
        <position position="34"/>
    </location>
</feature>
<dbReference type="PANTHER" id="PTHR10146">
    <property type="entry name" value="PROLINE SYNTHETASE CO-TRANSCRIBED BACTERIAL HOMOLOG PROTEIN"/>
    <property type="match status" value="1"/>
</dbReference>
<organism evidence="5 6">
    <name type="scientific">Helicobacter ibis</name>
    <dbReference type="NCBI Taxonomy" id="2962633"/>
    <lineage>
        <taxon>Bacteria</taxon>
        <taxon>Pseudomonadati</taxon>
        <taxon>Campylobacterota</taxon>
        <taxon>Epsilonproteobacteria</taxon>
        <taxon>Campylobacterales</taxon>
        <taxon>Helicobacteraceae</taxon>
        <taxon>Helicobacter</taxon>
    </lineage>
</organism>
<dbReference type="Proteomes" id="UP001210261">
    <property type="component" value="Unassembled WGS sequence"/>
</dbReference>
<dbReference type="SUPFAM" id="SSF51419">
    <property type="entry name" value="PLP-binding barrel"/>
    <property type="match status" value="1"/>
</dbReference>
<reference evidence="5 6" key="1">
    <citation type="submission" date="2023-01" db="EMBL/GenBank/DDBJ databases">
        <title>Description of Helicobacter ibis sp. nov. isolated from faecal droppings of black-faced ibis (Theristicus melanopis).</title>
        <authorList>
            <person name="Lopez-Cantillo M."/>
            <person name="Vidal-Veuthey B."/>
            <person name="Mella A."/>
            <person name="De La Haba R."/>
            <person name="Collado L."/>
        </authorList>
    </citation>
    <scope>NUCLEOTIDE SEQUENCE [LARGE SCALE GENOMIC DNA]</scope>
    <source>
        <strain evidence="5 6">A82</strain>
    </source>
</reference>
<evidence type="ECO:0000313" key="5">
    <source>
        <dbReference type="EMBL" id="MDA3969658.1"/>
    </source>
</evidence>
<accession>A0ABT4VG13</accession>
<dbReference type="HAMAP" id="MF_02087">
    <property type="entry name" value="PLP_homeostasis"/>
    <property type="match status" value="1"/>
</dbReference>
<proteinExistence type="inferred from homology"/>
<dbReference type="Gene3D" id="3.20.20.10">
    <property type="entry name" value="Alanine racemase"/>
    <property type="match status" value="1"/>
</dbReference>
<dbReference type="InterPro" id="IPR011078">
    <property type="entry name" value="PyrdxlP_homeostasis"/>
</dbReference>
<comment type="function">
    <text evidence="2">Pyridoxal 5'-phosphate (PLP)-binding protein, which is involved in PLP homeostasis.</text>
</comment>
<evidence type="ECO:0000313" key="6">
    <source>
        <dbReference type="Proteomes" id="UP001210261"/>
    </source>
</evidence>
<dbReference type="PIRSF" id="PIRSF004848">
    <property type="entry name" value="YBL036c_PLPDEIII"/>
    <property type="match status" value="1"/>
</dbReference>
<protein>
    <recommendedName>
        <fullName evidence="2">Pyridoxal phosphate homeostasis protein</fullName>
        <shortName evidence="2">PLP homeostasis protein</shortName>
    </recommendedName>
</protein>
<gene>
    <name evidence="5" type="ORF">PF021_08295</name>
</gene>
<comment type="similarity">
    <text evidence="2 3">Belongs to the pyridoxal phosphate-binding protein YggS/PROSC family.</text>
</comment>
<keyword evidence="1 2" id="KW-0663">Pyridoxal phosphate</keyword>
<feature type="domain" description="Alanine racemase N-terminal" evidence="4">
    <location>
        <begin position="38"/>
        <end position="218"/>
    </location>
</feature>
<name>A0ABT4VG13_9HELI</name>
<comment type="caution">
    <text evidence="5">The sequence shown here is derived from an EMBL/GenBank/DDBJ whole genome shotgun (WGS) entry which is preliminary data.</text>
</comment>
<dbReference type="NCBIfam" id="TIGR00044">
    <property type="entry name" value="YggS family pyridoxal phosphate-dependent enzyme"/>
    <property type="match status" value="1"/>
</dbReference>
<evidence type="ECO:0000256" key="1">
    <source>
        <dbReference type="ARBA" id="ARBA00022898"/>
    </source>
</evidence>